<feature type="compositionally biased region" description="Polar residues" evidence="1">
    <location>
        <begin position="426"/>
        <end position="435"/>
    </location>
</feature>
<keyword evidence="3" id="KW-1185">Reference proteome</keyword>
<dbReference type="EMBL" id="LNZH02000187">
    <property type="protein sequence ID" value="OCB87862.1"/>
    <property type="molecule type" value="Genomic_DNA"/>
</dbReference>
<feature type="region of interest" description="Disordered" evidence="1">
    <location>
        <begin position="47"/>
        <end position="79"/>
    </location>
</feature>
<feature type="compositionally biased region" description="Polar residues" evidence="1">
    <location>
        <begin position="344"/>
        <end position="358"/>
    </location>
</feature>
<feature type="region of interest" description="Disordered" evidence="1">
    <location>
        <begin position="91"/>
        <end position="129"/>
    </location>
</feature>
<evidence type="ECO:0000313" key="2">
    <source>
        <dbReference type="EMBL" id="OCB87862.1"/>
    </source>
</evidence>
<name>A0A9Q5HY45_SANBA</name>
<organism evidence="2 3">
    <name type="scientific">Sanghuangporus baumii</name>
    <name type="common">Phellinus baumii</name>
    <dbReference type="NCBI Taxonomy" id="108892"/>
    <lineage>
        <taxon>Eukaryota</taxon>
        <taxon>Fungi</taxon>
        <taxon>Dikarya</taxon>
        <taxon>Basidiomycota</taxon>
        <taxon>Agaricomycotina</taxon>
        <taxon>Agaricomycetes</taxon>
        <taxon>Hymenochaetales</taxon>
        <taxon>Hymenochaetaceae</taxon>
        <taxon>Sanghuangporus</taxon>
    </lineage>
</organism>
<feature type="region of interest" description="Disordered" evidence="1">
    <location>
        <begin position="321"/>
        <end position="358"/>
    </location>
</feature>
<evidence type="ECO:0000313" key="3">
    <source>
        <dbReference type="Proteomes" id="UP000757232"/>
    </source>
</evidence>
<evidence type="ECO:0000256" key="1">
    <source>
        <dbReference type="SAM" id="MobiDB-lite"/>
    </source>
</evidence>
<feature type="region of interest" description="Disordered" evidence="1">
    <location>
        <begin position="457"/>
        <end position="505"/>
    </location>
</feature>
<reference evidence="2" key="1">
    <citation type="submission" date="2016-06" db="EMBL/GenBank/DDBJ databases">
        <title>Draft Genome sequence of the fungus Inonotus baumii.</title>
        <authorList>
            <person name="Zhu H."/>
            <person name="Lin W."/>
        </authorList>
    </citation>
    <scope>NUCLEOTIDE SEQUENCE</scope>
    <source>
        <strain evidence="2">821</strain>
    </source>
</reference>
<protein>
    <submittedName>
        <fullName evidence="2">Uncharacterized protein</fullName>
    </submittedName>
</protein>
<dbReference type="InterPro" id="IPR003903">
    <property type="entry name" value="UIM_dom"/>
</dbReference>
<gene>
    <name evidence="2" type="ORF">A7U60_g4996</name>
</gene>
<proteinExistence type="predicted"/>
<dbReference type="Proteomes" id="UP000757232">
    <property type="component" value="Unassembled WGS sequence"/>
</dbReference>
<feature type="compositionally biased region" description="Low complexity" evidence="1">
    <location>
        <begin position="94"/>
        <end position="113"/>
    </location>
</feature>
<dbReference type="OrthoDB" id="3269480at2759"/>
<feature type="compositionally biased region" description="Low complexity" evidence="1">
    <location>
        <begin position="234"/>
        <end position="246"/>
    </location>
</feature>
<sequence>MPLPNPLYSIHVNAAVAGPSTQRLQPLSNAPDASFYPMHLVQQFRTPQAPRLPSKPSALAEPLPPSLMPGGAGRSRSGVLSTLESSLIFQPNATSSSATSSSSPAYSRPRLYSENLSSTRPLLPPKPRVQTRNSLASLGDMKAPKIPPKPFVPSEKQAMISVATPDADYAEEEELLARALEISLKDSGATGRPDLEDDILERVLEESMACIDSSAAHDIPHACQKADSRQFEMSARSTSSSRASSSVPSIVDTPPSSAYPNSLHDDSAEKYKPHIAVKTDLDELTKREQDLIRAEDEARRRQLEMDEEFARSIARLEAAGASSSSMHSSPSSAGVVPSALSASTSSDNVSRPPLNNETRPSSLYVAALQQQSPHHPYTSLPSPPIAAGSRPLPNLGRGHGSHTSGGPVTPAVPPLDKLGRSVSAQAAIPTTSSIEGSPIRPSSYHANSVIPMQYTRNSVSPESIGPAPDENDVLENSESPLMSPISIDEPDEGKLLSNSGPSSPPIVEEELRLGVSFGFNAPSIARGRDPMQGPIPNIITLPFGKCPPLHIQAPNWKHLLKLLTRLSDSRVEPTVEALASTKSELKLRTVIQFMKIHHSSNDWRTIVYLTIDVPVPPSAPNMHKYTNGDINTLPYSYTMSPLPALLRAGAGDSTLSKCFTVPATANTPYPTLPMTLPELALYLLAVLDESRRAANDSSGGLRKLAKTIDSLYPVDSLEGVAPEFDFPNKGGVGKFFKRVVGRASRESSHNQRGGNVERFEYITPFRIDEYH</sequence>
<feature type="compositionally biased region" description="Low complexity" evidence="1">
    <location>
        <begin position="52"/>
        <end position="61"/>
    </location>
</feature>
<feature type="compositionally biased region" description="Basic and acidic residues" evidence="1">
    <location>
        <begin position="263"/>
        <end position="274"/>
    </location>
</feature>
<dbReference type="PROSITE" id="PS50330">
    <property type="entry name" value="UIM"/>
    <property type="match status" value="1"/>
</dbReference>
<feature type="compositionally biased region" description="Low complexity" evidence="1">
    <location>
        <begin position="321"/>
        <end position="343"/>
    </location>
</feature>
<accession>A0A9Q5HY45</accession>
<dbReference type="AlphaFoldDB" id="A0A9Q5HY45"/>
<feature type="region of interest" description="Disordered" evidence="1">
    <location>
        <begin position="370"/>
        <end position="416"/>
    </location>
</feature>
<feature type="region of interest" description="Disordered" evidence="1">
    <location>
        <begin position="426"/>
        <end position="445"/>
    </location>
</feature>
<feature type="region of interest" description="Disordered" evidence="1">
    <location>
        <begin position="228"/>
        <end position="274"/>
    </location>
</feature>
<comment type="caution">
    <text evidence="2">The sequence shown here is derived from an EMBL/GenBank/DDBJ whole genome shotgun (WGS) entry which is preliminary data.</text>
</comment>